<dbReference type="AlphaFoldDB" id="A0A9P7YGC8"/>
<dbReference type="Proteomes" id="UP000824998">
    <property type="component" value="Unassembled WGS sequence"/>
</dbReference>
<comment type="caution">
    <text evidence="2">The sequence shown here is derived from an EMBL/GenBank/DDBJ whole genome shotgun (WGS) entry which is preliminary data.</text>
</comment>
<protein>
    <submittedName>
        <fullName evidence="2">Uncharacterized protein</fullName>
    </submittedName>
</protein>
<accession>A0A9P7YGC8</accession>
<reference evidence="2" key="1">
    <citation type="journal article" date="2021" name="IMA Fungus">
        <title>Genomic characterization of three marine fungi, including Emericellopsis atlantica sp. nov. with signatures of a generalist lifestyle and marine biomass degradation.</title>
        <authorList>
            <person name="Hagestad O.C."/>
            <person name="Hou L."/>
            <person name="Andersen J.H."/>
            <person name="Hansen E.H."/>
            <person name="Altermark B."/>
            <person name="Li C."/>
            <person name="Kuhnert E."/>
            <person name="Cox R.J."/>
            <person name="Crous P.W."/>
            <person name="Spatafora J.W."/>
            <person name="Lail K."/>
            <person name="Amirebrahimi M."/>
            <person name="Lipzen A."/>
            <person name="Pangilinan J."/>
            <person name="Andreopoulos W."/>
            <person name="Hayes R.D."/>
            <person name="Ng V."/>
            <person name="Grigoriev I.V."/>
            <person name="Jackson S.A."/>
            <person name="Sutton T.D.S."/>
            <person name="Dobson A.D.W."/>
            <person name="Rama T."/>
        </authorList>
    </citation>
    <scope>NUCLEOTIDE SEQUENCE</scope>
    <source>
        <strain evidence="2">TRa018bII</strain>
    </source>
</reference>
<organism evidence="2 3">
    <name type="scientific">Amylocarpus encephaloides</name>
    <dbReference type="NCBI Taxonomy" id="45428"/>
    <lineage>
        <taxon>Eukaryota</taxon>
        <taxon>Fungi</taxon>
        <taxon>Dikarya</taxon>
        <taxon>Ascomycota</taxon>
        <taxon>Pezizomycotina</taxon>
        <taxon>Leotiomycetes</taxon>
        <taxon>Helotiales</taxon>
        <taxon>Helotiales incertae sedis</taxon>
        <taxon>Amylocarpus</taxon>
    </lineage>
</organism>
<sequence length="167" mass="19307">MTTTELFHHQPRSFLLCFFKLLFISNMVSQKDVQGRVYKFKGTSECFGLDTDVLVLVLGLAPRRLNHVKVMTNTSTRSDSGDYIPISPTPKKGFPIQLRLRNYREWYRDAPRIVPMLPKYSYLKIDSDYEIPLQMLVEERDCLGNPLMVWPKHQGGLGELRSLNVAN</sequence>
<evidence type="ECO:0000256" key="1">
    <source>
        <dbReference type="SAM" id="SignalP"/>
    </source>
</evidence>
<keyword evidence="1" id="KW-0732">Signal</keyword>
<proteinExistence type="predicted"/>
<feature type="signal peptide" evidence="1">
    <location>
        <begin position="1"/>
        <end position="30"/>
    </location>
</feature>
<feature type="chain" id="PRO_5040373803" evidence="1">
    <location>
        <begin position="31"/>
        <end position="167"/>
    </location>
</feature>
<dbReference type="EMBL" id="MU251515">
    <property type="protein sequence ID" value="KAG9233110.1"/>
    <property type="molecule type" value="Genomic_DNA"/>
</dbReference>
<evidence type="ECO:0000313" key="2">
    <source>
        <dbReference type="EMBL" id="KAG9233110.1"/>
    </source>
</evidence>
<evidence type="ECO:0000313" key="3">
    <source>
        <dbReference type="Proteomes" id="UP000824998"/>
    </source>
</evidence>
<gene>
    <name evidence="2" type="ORF">BJ875DRAFT_465023</name>
</gene>
<name>A0A9P7YGC8_9HELO</name>
<keyword evidence="3" id="KW-1185">Reference proteome</keyword>
<dbReference type="OrthoDB" id="3552581at2759"/>